<dbReference type="EMBL" id="CBTN010000010">
    <property type="protein sequence ID" value="CDH51601.1"/>
    <property type="molecule type" value="Genomic_DNA"/>
</dbReference>
<dbReference type="AlphaFoldDB" id="A0A068RRP0"/>
<keyword evidence="2" id="KW-1185">Reference proteome</keyword>
<accession>A0A068RRP0</accession>
<dbReference type="VEuPathDB" id="FungiDB:LCOR_03184.1"/>
<dbReference type="Proteomes" id="UP000027586">
    <property type="component" value="Unassembled WGS sequence"/>
</dbReference>
<gene>
    <name evidence="1" type="ORF">LCOR_03184.1</name>
</gene>
<organism evidence="1 2">
    <name type="scientific">Lichtheimia corymbifera JMRC:FSU:9682</name>
    <dbReference type="NCBI Taxonomy" id="1263082"/>
    <lineage>
        <taxon>Eukaryota</taxon>
        <taxon>Fungi</taxon>
        <taxon>Fungi incertae sedis</taxon>
        <taxon>Mucoromycota</taxon>
        <taxon>Mucoromycotina</taxon>
        <taxon>Mucoromycetes</taxon>
        <taxon>Mucorales</taxon>
        <taxon>Lichtheimiaceae</taxon>
        <taxon>Lichtheimia</taxon>
    </lineage>
</organism>
<protein>
    <submittedName>
        <fullName evidence="1">Uncharacterized protein</fullName>
    </submittedName>
</protein>
<proteinExistence type="predicted"/>
<comment type="caution">
    <text evidence="1">The sequence shown here is derived from an EMBL/GenBank/DDBJ whole genome shotgun (WGS) entry which is preliminary data.</text>
</comment>
<reference evidence="1" key="1">
    <citation type="submission" date="2013-08" db="EMBL/GenBank/DDBJ databases">
        <title>Gene expansion shapes genome architecture in the human pathogen Lichtheimia corymbifera: an evolutionary genomics analysis in the ancient terrestrial Mucorales (Mucoromycotina).</title>
        <authorList>
            <person name="Schwartze V.U."/>
            <person name="Winter S."/>
            <person name="Shelest E."/>
            <person name="Marcet-Houben M."/>
            <person name="Horn F."/>
            <person name="Wehner S."/>
            <person name="Hoffmann K."/>
            <person name="Riege K."/>
            <person name="Sammeth M."/>
            <person name="Nowrousian M."/>
            <person name="Valiante V."/>
            <person name="Linde J."/>
            <person name="Jacobsen I.D."/>
            <person name="Marz M."/>
            <person name="Brakhage A.A."/>
            <person name="Gabaldon T."/>
            <person name="Bocker S."/>
            <person name="Voigt K."/>
        </authorList>
    </citation>
    <scope>NUCLEOTIDE SEQUENCE [LARGE SCALE GENOMIC DNA]</scope>
    <source>
        <strain evidence="1">FSU 9682</strain>
    </source>
</reference>
<sequence>MGTRDYSWKSSPLIWMMLCCPIGSRHVWWSNMAWKSQRLMKGSEDMTKAWWIRTCTYAGLAEDAPTPTWRSFLVRDAFILSTRASIFRARNPQERTNHRYNVSRYHRATAYDGNWRLKPFMQSHSP</sequence>
<evidence type="ECO:0000313" key="1">
    <source>
        <dbReference type="EMBL" id="CDH51601.1"/>
    </source>
</evidence>
<name>A0A068RRP0_9FUNG</name>
<evidence type="ECO:0000313" key="2">
    <source>
        <dbReference type="Proteomes" id="UP000027586"/>
    </source>
</evidence>